<accession>A0ABS8S355</accession>
<evidence type="ECO:0000313" key="2">
    <source>
        <dbReference type="Proteomes" id="UP000823775"/>
    </source>
</evidence>
<proteinExistence type="predicted"/>
<dbReference type="EMBL" id="JACEIK010000254">
    <property type="protein sequence ID" value="MCD7453486.1"/>
    <property type="molecule type" value="Genomic_DNA"/>
</dbReference>
<protein>
    <submittedName>
        <fullName evidence="1">Uncharacterized protein</fullName>
    </submittedName>
</protein>
<sequence>MGCAWPWMELFPPTVADPGWWKQGEEVRLVVVHGGCCEGKGRENRGCDVWLEQWCFSAGFGGFPASERREGKGERRLCEATPIGEGKKMRGWIRELGVKGNIKG</sequence>
<feature type="non-terminal residue" evidence="1">
    <location>
        <position position="104"/>
    </location>
</feature>
<organism evidence="1 2">
    <name type="scientific">Datura stramonium</name>
    <name type="common">Jimsonweed</name>
    <name type="synonym">Common thornapple</name>
    <dbReference type="NCBI Taxonomy" id="4076"/>
    <lineage>
        <taxon>Eukaryota</taxon>
        <taxon>Viridiplantae</taxon>
        <taxon>Streptophyta</taxon>
        <taxon>Embryophyta</taxon>
        <taxon>Tracheophyta</taxon>
        <taxon>Spermatophyta</taxon>
        <taxon>Magnoliopsida</taxon>
        <taxon>eudicotyledons</taxon>
        <taxon>Gunneridae</taxon>
        <taxon>Pentapetalae</taxon>
        <taxon>asterids</taxon>
        <taxon>lamiids</taxon>
        <taxon>Solanales</taxon>
        <taxon>Solanaceae</taxon>
        <taxon>Solanoideae</taxon>
        <taxon>Datureae</taxon>
        <taxon>Datura</taxon>
    </lineage>
</organism>
<reference evidence="1 2" key="1">
    <citation type="journal article" date="2021" name="BMC Genomics">
        <title>Datura genome reveals duplications of psychoactive alkaloid biosynthetic genes and high mutation rate following tissue culture.</title>
        <authorList>
            <person name="Rajewski A."/>
            <person name="Carter-House D."/>
            <person name="Stajich J."/>
            <person name="Litt A."/>
        </authorList>
    </citation>
    <scope>NUCLEOTIDE SEQUENCE [LARGE SCALE GENOMIC DNA]</scope>
    <source>
        <strain evidence="1">AR-01</strain>
    </source>
</reference>
<keyword evidence="2" id="KW-1185">Reference proteome</keyword>
<gene>
    <name evidence="1" type="ORF">HAX54_021110</name>
</gene>
<evidence type="ECO:0000313" key="1">
    <source>
        <dbReference type="EMBL" id="MCD7453486.1"/>
    </source>
</evidence>
<dbReference type="Proteomes" id="UP000823775">
    <property type="component" value="Unassembled WGS sequence"/>
</dbReference>
<comment type="caution">
    <text evidence="1">The sequence shown here is derived from an EMBL/GenBank/DDBJ whole genome shotgun (WGS) entry which is preliminary data.</text>
</comment>
<name>A0ABS8S355_DATST</name>